<organism evidence="5 6">
    <name type="scientific">Skermanella aerolata</name>
    <dbReference type="NCBI Taxonomy" id="393310"/>
    <lineage>
        <taxon>Bacteria</taxon>
        <taxon>Pseudomonadati</taxon>
        <taxon>Pseudomonadota</taxon>
        <taxon>Alphaproteobacteria</taxon>
        <taxon>Rhodospirillales</taxon>
        <taxon>Azospirillaceae</taxon>
        <taxon>Skermanella</taxon>
    </lineage>
</organism>
<gene>
    <name evidence="5" type="ORF">SAE02_46740</name>
</gene>
<dbReference type="AlphaFoldDB" id="A0A512DVR5"/>
<dbReference type="InterPro" id="IPR018060">
    <property type="entry name" value="HTH_AraC"/>
</dbReference>
<dbReference type="PROSITE" id="PS00041">
    <property type="entry name" value="HTH_ARAC_FAMILY_1"/>
    <property type="match status" value="1"/>
</dbReference>
<evidence type="ECO:0000256" key="3">
    <source>
        <dbReference type="ARBA" id="ARBA00023163"/>
    </source>
</evidence>
<dbReference type="Pfam" id="PF12833">
    <property type="entry name" value="HTH_18"/>
    <property type="match status" value="1"/>
</dbReference>
<keyword evidence="1" id="KW-0805">Transcription regulation</keyword>
<dbReference type="PROSITE" id="PS01124">
    <property type="entry name" value="HTH_ARAC_FAMILY_2"/>
    <property type="match status" value="1"/>
</dbReference>
<dbReference type="Proteomes" id="UP000321523">
    <property type="component" value="Unassembled WGS sequence"/>
</dbReference>
<comment type="caution">
    <text evidence="5">The sequence shown here is derived from an EMBL/GenBank/DDBJ whole genome shotgun (WGS) entry which is preliminary data.</text>
</comment>
<dbReference type="PANTHER" id="PTHR46796:SF14">
    <property type="entry name" value="TRANSCRIPTIONAL REGULATORY PROTEIN"/>
    <property type="match status" value="1"/>
</dbReference>
<dbReference type="EMBL" id="BJYZ01000022">
    <property type="protein sequence ID" value="GEO40526.1"/>
    <property type="molecule type" value="Genomic_DNA"/>
</dbReference>
<dbReference type="InterPro" id="IPR020449">
    <property type="entry name" value="Tscrpt_reg_AraC-type_HTH"/>
</dbReference>
<feature type="domain" description="HTH araC/xylS-type" evidence="4">
    <location>
        <begin position="36"/>
        <end position="134"/>
    </location>
</feature>
<dbReference type="PRINTS" id="PR00032">
    <property type="entry name" value="HTHARAC"/>
</dbReference>
<protein>
    <recommendedName>
        <fullName evidence="4">HTH araC/xylS-type domain-containing protein</fullName>
    </recommendedName>
</protein>
<accession>A0A512DVR5</accession>
<reference evidence="5 6" key="1">
    <citation type="submission" date="2019-07" db="EMBL/GenBank/DDBJ databases">
        <title>Whole genome shotgun sequence of Skermanella aerolata NBRC 106429.</title>
        <authorList>
            <person name="Hosoyama A."/>
            <person name="Uohara A."/>
            <person name="Ohji S."/>
            <person name="Ichikawa N."/>
        </authorList>
    </citation>
    <scope>NUCLEOTIDE SEQUENCE [LARGE SCALE GENOMIC DNA]</scope>
    <source>
        <strain evidence="5 6">NBRC 106429</strain>
    </source>
</reference>
<keyword evidence="3" id="KW-0804">Transcription</keyword>
<name>A0A512DVR5_9PROT</name>
<dbReference type="SMART" id="SM00342">
    <property type="entry name" value="HTH_ARAC"/>
    <property type="match status" value="1"/>
</dbReference>
<dbReference type="PANTHER" id="PTHR46796">
    <property type="entry name" value="HTH-TYPE TRANSCRIPTIONAL ACTIVATOR RHAS-RELATED"/>
    <property type="match status" value="1"/>
</dbReference>
<dbReference type="GO" id="GO:0003700">
    <property type="term" value="F:DNA-binding transcription factor activity"/>
    <property type="evidence" value="ECO:0007669"/>
    <property type="project" value="InterPro"/>
</dbReference>
<dbReference type="Gene3D" id="1.10.10.60">
    <property type="entry name" value="Homeodomain-like"/>
    <property type="match status" value="2"/>
</dbReference>
<evidence type="ECO:0000313" key="5">
    <source>
        <dbReference type="EMBL" id="GEO40526.1"/>
    </source>
</evidence>
<keyword evidence="2" id="KW-0238">DNA-binding</keyword>
<evidence type="ECO:0000256" key="2">
    <source>
        <dbReference type="ARBA" id="ARBA00023125"/>
    </source>
</evidence>
<dbReference type="InterPro" id="IPR050204">
    <property type="entry name" value="AraC_XylS_family_regulators"/>
</dbReference>
<evidence type="ECO:0000313" key="6">
    <source>
        <dbReference type="Proteomes" id="UP000321523"/>
    </source>
</evidence>
<dbReference type="SUPFAM" id="SSF46689">
    <property type="entry name" value="Homeodomain-like"/>
    <property type="match status" value="2"/>
</dbReference>
<proteinExistence type="predicted"/>
<dbReference type="InterPro" id="IPR009057">
    <property type="entry name" value="Homeodomain-like_sf"/>
</dbReference>
<keyword evidence="6" id="KW-1185">Reference proteome</keyword>
<evidence type="ECO:0000259" key="4">
    <source>
        <dbReference type="PROSITE" id="PS01124"/>
    </source>
</evidence>
<dbReference type="InterPro" id="IPR018062">
    <property type="entry name" value="HTH_AraC-typ_CS"/>
</dbReference>
<sequence length="159" mass="17532">MKQAGGLLNDVTVPTLGVDEMDPPPARGGLAPWQERRAKELMSTHLARQIPLALVAGECRLSVSHFARSFKQCTGKPPHRWLLENRVERAKELLLDPGTSLAEVALDCGFSDQSHFTRVFSRTVGTSPGTWRRIRLQRRPHGCGSSSQSTLCFDNQAVA</sequence>
<evidence type="ECO:0000256" key="1">
    <source>
        <dbReference type="ARBA" id="ARBA00023015"/>
    </source>
</evidence>
<dbReference type="GO" id="GO:0043565">
    <property type="term" value="F:sequence-specific DNA binding"/>
    <property type="evidence" value="ECO:0007669"/>
    <property type="project" value="InterPro"/>
</dbReference>